<organism evidence="1">
    <name type="scientific">marine sediment metagenome</name>
    <dbReference type="NCBI Taxonomy" id="412755"/>
    <lineage>
        <taxon>unclassified sequences</taxon>
        <taxon>metagenomes</taxon>
        <taxon>ecological metagenomes</taxon>
    </lineage>
</organism>
<gene>
    <name evidence="1" type="ORF">LCGC14_0421920</name>
</gene>
<reference evidence="1" key="1">
    <citation type="journal article" date="2015" name="Nature">
        <title>Complex archaea that bridge the gap between prokaryotes and eukaryotes.</title>
        <authorList>
            <person name="Spang A."/>
            <person name="Saw J.H."/>
            <person name="Jorgensen S.L."/>
            <person name="Zaremba-Niedzwiedzka K."/>
            <person name="Martijn J."/>
            <person name="Lind A.E."/>
            <person name="van Eijk R."/>
            <person name="Schleper C."/>
            <person name="Guy L."/>
            <person name="Ettema T.J."/>
        </authorList>
    </citation>
    <scope>NUCLEOTIDE SEQUENCE</scope>
</reference>
<name>A0A0F9T8K8_9ZZZZ</name>
<accession>A0A0F9T8K8</accession>
<evidence type="ECO:0000313" key="1">
    <source>
        <dbReference type="EMBL" id="KKN71282.1"/>
    </source>
</evidence>
<protein>
    <submittedName>
        <fullName evidence="1">Uncharacterized protein</fullName>
    </submittedName>
</protein>
<comment type="caution">
    <text evidence="1">The sequence shown here is derived from an EMBL/GenBank/DDBJ whole genome shotgun (WGS) entry which is preliminary data.</text>
</comment>
<proteinExistence type="predicted"/>
<dbReference type="AlphaFoldDB" id="A0A0F9T8K8"/>
<dbReference type="EMBL" id="LAZR01000386">
    <property type="protein sequence ID" value="KKN71282.1"/>
    <property type="molecule type" value="Genomic_DNA"/>
</dbReference>
<sequence length="78" mass="8190">MARFLKVPGRNRGVVINTSIPIGLDEDTAEQLRNLITKNDGTILGVVESGGGLVIQSSFPDSSSANAFVLEAEEFGLG</sequence>